<gene>
    <name evidence="2" type="ORF">GA0061099_103211</name>
</gene>
<dbReference type="Proteomes" id="UP000183174">
    <property type="component" value="Unassembled WGS sequence"/>
</dbReference>
<name>A0A1C3XK95_9BRAD</name>
<dbReference type="EMBL" id="FMAE01000032">
    <property type="protein sequence ID" value="SCB52404.1"/>
    <property type="molecule type" value="Genomic_DNA"/>
</dbReference>
<feature type="compositionally biased region" description="Basic and acidic residues" evidence="1">
    <location>
        <begin position="1"/>
        <end position="14"/>
    </location>
</feature>
<feature type="region of interest" description="Disordered" evidence="1">
    <location>
        <begin position="35"/>
        <end position="55"/>
    </location>
</feature>
<dbReference type="AlphaFoldDB" id="A0A1C3XK95"/>
<organism evidence="2 3">
    <name type="scientific">Bradyrhizobium yuanmingense</name>
    <dbReference type="NCBI Taxonomy" id="108015"/>
    <lineage>
        <taxon>Bacteria</taxon>
        <taxon>Pseudomonadati</taxon>
        <taxon>Pseudomonadota</taxon>
        <taxon>Alphaproteobacteria</taxon>
        <taxon>Hyphomicrobiales</taxon>
        <taxon>Nitrobacteraceae</taxon>
        <taxon>Bradyrhizobium</taxon>
    </lineage>
</organism>
<reference evidence="2 3" key="1">
    <citation type="submission" date="2016-08" db="EMBL/GenBank/DDBJ databases">
        <authorList>
            <person name="Seilhamer J.J."/>
        </authorList>
    </citation>
    <scope>NUCLEOTIDE SEQUENCE [LARGE SCALE GENOMIC DNA]</scope>
    <source>
        <strain evidence="2 3">CCBAU 10071</strain>
    </source>
</reference>
<feature type="region of interest" description="Disordered" evidence="1">
    <location>
        <begin position="1"/>
        <end position="20"/>
    </location>
</feature>
<protein>
    <submittedName>
        <fullName evidence="2">Uncharacterized protein</fullName>
    </submittedName>
</protein>
<sequence>MEAAKLIRREERRNSSTGSMTNIYHLDGLIKAAAKAPRAGRKGKPKLTVVPKGGA</sequence>
<proteinExistence type="predicted"/>
<evidence type="ECO:0000313" key="3">
    <source>
        <dbReference type="Proteomes" id="UP000183174"/>
    </source>
</evidence>
<evidence type="ECO:0000256" key="1">
    <source>
        <dbReference type="SAM" id="MobiDB-lite"/>
    </source>
</evidence>
<evidence type="ECO:0000313" key="2">
    <source>
        <dbReference type="EMBL" id="SCB52404.1"/>
    </source>
</evidence>
<dbReference type="RefSeq" id="WP_199751065.1">
    <property type="nucleotide sequence ID" value="NZ_FMAE01000032.1"/>
</dbReference>
<accession>A0A1C3XK95</accession>